<name>A0A0X3P5T2_SCHSO</name>
<protein>
    <submittedName>
        <fullName evidence="1">Mediator of RNA polymerase II transcription subunit 17</fullName>
    </submittedName>
</protein>
<sequence length="132" mass="14933">MQNSRGKQSLQIEALWKSNVQKITLDGREIIEKPCTAADNFQRVVNSIDFSKFGSDSVEQEPRVLPESSTKLGDEMWSLLRDNVRNSLTEICALVDLLAVVKETKYLSIFRVDPKTPETPILTFLAGKKMVF</sequence>
<dbReference type="AlphaFoldDB" id="A0A0X3P5T2"/>
<accession>A0A0X3P5T2</accession>
<gene>
    <name evidence="1" type="primary">MED17</name>
    <name evidence="1" type="ORF">TR142712</name>
</gene>
<proteinExistence type="predicted"/>
<dbReference type="EMBL" id="GEEE01016445">
    <property type="protein sequence ID" value="JAP46780.1"/>
    <property type="molecule type" value="Transcribed_RNA"/>
</dbReference>
<reference evidence="1" key="1">
    <citation type="submission" date="2016-01" db="EMBL/GenBank/DDBJ databases">
        <title>Reference transcriptome for the parasite Schistocephalus solidus: insights into the molecular evolution of parasitism.</title>
        <authorList>
            <person name="Hebert F.O."/>
            <person name="Grambauer S."/>
            <person name="Barber I."/>
            <person name="Landry C.R."/>
            <person name="Aubin-Horth N."/>
        </authorList>
    </citation>
    <scope>NUCLEOTIDE SEQUENCE</scope>
</reference>
<organism evidence="1">
    <name type="scientific">Schistocephalus solidus</name>
    <name type="common">Tapeworm</name>
    <dbReference type="NCBI Taxonomy" id="70667"/>
    <lineage>
        <taxon>Eukaryota</taxon>
        <taxon>Metazoa</taxon>
        <taxon>Spiralia</taxon>
        <taxon>Lophotrochozoa</taxon>
        <taxon>Platyhelminthes</taxon>
        <taxon>Cestoda</taxon>
        <taxon>Eucestoda</taxon>
        <taxon>Diphyllobothriidea</taxon>
        <taxon>Diphyllobothriidae</taxon>
        <taxon>Schistocephalus</taxon>
    </lineage>
</organism>
<evidence type="ECO:0000313" key="1">
    <source>
        <dbReference type="EMBL" id="JAP46780.1"/>
    </source>
</evidence>